<accession>A0ACC3TIL6</accession>
<comment type="caution">
    <text evidence="1">The sequence shown here is derived from an EMBL/GenBank/DDBJ whole genome shotgun (WGS) entry which is preliminary data.</text>
</comment>
<dbReference type="EMBL" id="MU970111">
    <property type="protein sequence ID" value="KAK9320949.1"/>
    <property type="molecule type" value="Genomic_DNA"/>
</dbReference>
<reference evidence="2" key="1">
    <citation type="journal article" date="2024" name="Front. Bioeng. Biotechnol.">
        <title>Genome-scale model development and genomic sequencing of the oleaginous clade Lipomyces.</title>
        <authorList>
            <person name="Czajka J.J."/>
            <person name="Han Y."/>
            <person name="Kim J."/>
            <person name="Mondo S.J."/>
            <person name="Hofstad B.A."/>
            <person name="Robles A."/>
            <person name="Haridas S."/>
            <person name="Riley R."/>
            <person name="LaButti K."/>
            <person name="Pangilinan J."/>
            <person name="Andreopoulos W."/>
            <person name="Lipzen A."/>
            <person name="Yan J."/>
            <person name="Wang M."/>
            <person name="Ng V."/>
            <person name="Grigoriev I.V."/>
            <person name="Spatafora J.W."/>
            <person name="Magnuson J.K."/>
            <person name="Baker S.E."/>
            <person name="Pomraning K.R."/>
        </authorList>
    </citation>
    <scope>NUCLEOTIDE SEQUENCE [LARGE SCALE GENOMIC DNA]</scope>
    <source>
        <strain evidence="2">CBS 10300</strain>
    </source>
</reference>
<dbReference type="Proteomes" id="UP001489719">
    <property type="component" value="Unassembled WGS sequence"/>
</dbReference>
<sequence length="357" mass="40269">MSVESSAKYGPNSLRLRTRISPGPTPDLEVFRCPVCDKKFLSKSQRSVREHVARLMRADTTDGRAHAEYHAKEIKRTRRSEEERRRSSAAAQQRYRARKSIDAQEMAQQLGGPPVIYDKAKVSDKKAGIQRQALKRKLSIPKPQPPKDYEVELPKANPFLYTQGQWSVSFLNQHMEHVPLEVAKESIRSRLGSDDEIENAFMELAKISVEPVDADVRAALAVWKSPDGCAEAYAAYKDYQLKLMAKHGQLRAYEEDLKTYSKMVESGKINEEELTERLQAWAYRQRFLHSVTSSPDPQVPGQTLESMQGDEGADDEGIDPTLRLQDSPSGRGLPHLSRAEPITRREPTVTDGANPSQ</sequence>
<organism evidence="1 2">
    <name type="scientific">Lipomyces orientalis</name>
    <dbReference type="NCBI Taxonomy" id="1233043"/>
    <lineage>
        <taxon>Eukaryota</taxon>
        <taxon>Fungi</taxon>
        <taxon>Dikarya</taxon>
        <taxon>Ascomycota</taxon>
        <taxon>Saccharomycotina</taxon>
        <taxon>Lipomycetes</taxon>
        <taxon>Lipomycetales</taxon>
        <taxon>Lipomycetaceae</taxon>
        <taxon>Lipomyces</taxon>
    </lineage>
</organism>
<name>A0ACC3TIL6_9ASCO</name>
<gene>
    <name evidence="1" type="ORF">V1517DRAFT_340255</name>
</gene>
<keyword evidence="2" id="KW-1185">Reference proteome</keyword>
<evidence type="ECO:0000313" key="1">
    <source>
        <dbReference type="EMBL" id="KAK9320949.1"/>
    </source>
</evidence>
<proteinExistence type="predicted"/>
<evidence type="ECO:0000313" key="2">
    <source>
        <dbReference type="Proteomes" id="UP001489719"/>
    </source>
</evidence>
<protein>
    <submittedName>
        <fullName evidence="1">Uncharacterized protein</fullName>
    </submittedName>
</protein>